<reference evidence="5 6" key="3">
    <citation type="journal article" date="2004" name="Nature">
        <title>Finishing the euchromatic sequence of the human genome.</title>
        <authorList>
            <consortium name="International Human Genome Sequencing Consortium"/>
        </authorList>
    </citation>
    <scope>NUCLEOTIDE SEQUENCE [LARGE SCALE GENOMIC DNA]</scope>
</reference>
<protein>
    <recommendedName>
        <fullName evidence="2">glutathione peroxidase</fullName>
        <ecNumber evidence="2">1.11.1.9</ecNumber>
    </recommendedName>
</protein>
<evidence type="ECO:0000313" key="6">
    <source>
        <dbReference type="Proteomes" id="UP000005640"/>
    </source>
</evidence>
<dbReference type="ExpressionAtlas" id="A0A182DWH6">
    <property type="expression patterns" value="baseline and differential"/>
</dbReference>
<gene>
    <name evidence="5" type="primary">GPX6</name>
</gene>
<dbReference type="AlphaFoldDB" id="A0A182DWH6"/>
<dbReference type="SUPFAM" id="SSF52833">
    <property type="entry name" value="Thioredoxin-like"/>
    <property type="match status" value="1"/>
</dbReference>
<dbReference type="GeneTree" id="ENSGT00940000161098"/>
<dbReference type="Pfam" id="PF00255">
    <property type="entry name" value="GSHPx"/>
    <property type="match status" value="1"/>
</dbReference>
<dbReference type="SMR" id="A0A182DWH6"/>
<dbReference type="PANTHER" id="PTHR11592:SF15">
    <property type="entry name" value="GLUTATHIONE PEROXIDASE 6"/>
    <property type="match status" value="1"/>
</dbReference>
<keyword evidence="4" id="KW-0560">Oxidoreductase</keyword>
<dbReference type="InterPro" id="IPR000889">
    <property type="entry name" value="Glutathione_peroxidase"/>
</dbReference>
<dbReference type="VEuPathDB" id="HostDB:ENSG00000198704"/>
<evidence type="ECO:0000256" key="3">
    <source>
        <dbReference type="ARBA" id="ARBA00022559"/>
    </source>
</evidence>
<dbReference type="PROSITE" id="PS00460">
    <property type="entry name" value="GLUTATHIONE_PEROXID_1"/>
    <property type="match status" value="1"/>
</dbReference>
<reference evidence="5" key="4">
    <citation type="submission" date="2025-08" db="UniProtKB">
        <authorList>
            <consortium name="Ensembl"/>
        </authorList>
    </citation>
    <scope>IDENTIFICATION</scope>
</reference>
<dbReference type="PANTHER" id="PTHR11592">
    <property type="entry name" value="GLUTATHIONE PEROXIDASE"/>
    <property type="match status" value="1"/>
</dbReference>
<reference evidence="5 6" key="1">
    <citation type="journal article" date="2001" name="Nature">
        <title>Initial sequencing and analysis of the human genome.</title>
        <authorList>
            <consortium name="International Human Genome Sequencing Consortium"/>
            <person name="Lander E.S."/>
            <person name="Linton L.M."/>
            <person name="Birren B."/>
            <person name="Nusbaum C."/>
            <person name="Zody M.C."/>
            <person name="Baldwin J."/>
            <person name="Devon K."/>
            <person name="Dewar K."/>
            <person name="Doyle M."/>
            <person name="FitzHugh W."/>
            <person name="Funke R."/>
            <person name="Gage D."/>
            <person name="Harris K."/>
            <person name="Heaford A."/>
            <person name="Howland J."/>
            <person name="Kann L."/>
            <person name="Lehoczky J."/>
            <person name="LeVine R."/>
            <person name="McEwan P."/>
            <person name="McKernan K."/>
            <person name="Meldrim J."/>
            <person name="Mesirov J.P."/>
            <person name="Miranda C."/>
            <person name="Morris W."/>
            <person name="Naylor J."/>
            <person name="Raymond C."/>
            <person name="Rosetti M."/>
            <person name="Santos R."/>
            <person name="Sheridan A."/>
            <person name="Sougnez C."/>
            <person name="Stange-Thomann N."/>
            <person name="Stojanovic N."/>
            <person name="Subramanian A."/>
            <person name="Wyman D."/>
            <person name="Rogers J."/>
            <person name="Sulston J."/>
            <person name="Ainscough R."/>
            <person name="Beck S."/>
            <person name="Bentley D."/>
            <person name="Burton J."/>
            <person name="Clee C."/>
            <person name="Carter N."/>
            <person name="Coulson A."/>
            <person name="Deadman R."/>
            <person name="Deloukas P."/>
            <person name="Dunham A."/>
            <person name="Dunham I."/>
            <person name="Durbin R."/>
            <person name="French L."/>
            <person name="Grafham D."/>
            <person name="Gregory S."/>
            <person name="Hubbard T."/>
            <person name="Humphray S."/>
            <person name="Hunt A."/>
            <person name="Jones M."/>
            <person name="Lloyd C."/>
            <person name="McMurray A."/>
            <person name="Matthews L."/>
            <person name="Mercer S."/>
            <person name="Milne S."/>
            <person name="Mullikin J.C."/>
            <person name="Mungall A."/>
            <person name="Plumb R."/>
            <person name="Ross M."/>
            <person name="Shownkeen R."/>
            <person name="Sims S."/>
            <person name="Waterston R.H."/>
            <person name="Wilson R.K."/>
            <person name="Hillier L.W."/>
            <person name="McPherson J.D."/>
            <person name="Marra M.A."/>
            <person name="Mardis E.R."/>
            <person name="Fulton L.A."/>
            <person name="Chinwalla A.T."/>
            <person name="Pepin K.H."/>
            <person name="Gish W.R."/>
            <person name="Chissoe S.L."/>
            <person name="Wendl M.C."/>
            <person name="Delehaunty K.D."/>
            <person name="Miner T.L."/>
            <person name="Delehaunty A."/>
            <person name="Kramer J.B."/>
            <person name="Cook L.L."/>
            <person name="Fulton R.S."/>
            <person name="Johnson D.L."/>
            <person name="Minx P.J."/>
            <person name="Clifton S.W."/>
            <person name="Hawkins T."/>
            <person name="Branscomb E."/>
            <person name="Predki P."/>
            <person name="Richardson P."/>
            <person name="Wenning S."/>
            <person name="Slezak T."/>
            <person name="Doggett N."/>
            <person name="Cheng J.F."/>
            <person name="Olsen A."/>
            <person name="Lucas S."/>
            <person name="Elkin C."/>
            <person name="Uberbacher E."/>
            <person name="Frazier M."/>
            <person name="Gibbs R.A."/>
            <person name="Muzny D.M."/>
            <person name="Scherer S.E."/>
            <person name="Bouck J.B."/>
            <person name="Sodergren E.J."/>
            <person name="Worley K.C."/>
            <person name="Rives C.M."/>
            <person name="Gorrell J.H."/>
            <person name="Metzker M.L."/>
            <person name="Naylor S.L."/>
            <person name="Kucherlapati R.S."/>
            <person name="Nelson D.L."/>
            <person name="Weinstock G.M."/>
            <person name="Sakaki Y."/>
            <person name="Fujiyama A."/>
            <person name="Hattori M."/>
            <person name="Yada T."/>
            <person name="Toyoda A."/>
            <person name="Itoh T."/>
            <person name="Kawagoe C."/>
            <person name="Watanabe H."/>
            <person name="Totoki Y."/>
            <person name="Taylor T."/>
            <person name="Weissenbach J."/>
            <person name="Heilig R."/>
            <person name="Saurin W."/>
            <person name="Artiguenave F."/>
            <person name="Brottier P."/>
            <person name="Bruls T."/>
            <person name="Pelletier E."/>
            <person name="Robert C."/>
            <person name="Wincker P."/>
            <person name="Smith D.R."/>
            <person name="Doucette-Stamm L."/>
            <person name="Rubenfield M."/>
            <person name="Weinstock K."/>
            <person name="Lee H.M."/>
            <person name="Dubois J."/>
            <person name="Rosenthal A."/>
            <person name="Platzer M."/>
            <person name="Nyakatura G."/>
            <person name="Taudien S."/>
            <person name="Rump A."/>
            <person name="Yang H."/>
            <person name="Yu J."/>
            <person name="Wang J."/>
            <person name="Huang G."/>
            <person name="Gu J."/>
            <person name="Hood L."/>
            <person name="Rowen L."/>
            <person name="Madan A."/>
            <person name="Qin S."/>
            <person name="Davis R.W."/>
            <person name="Federspiel N.A."/>
            <person name="Abola A.P."/>
            <person name="Proctor M.J."/>
            <person name="Myers R.M."/>
            <person name="Schmutz J."/>
            <person name="Dickson M."/>
            <person name="Grimwood J."/>
            <person name="Cox D.R."/>
            <person name="Olson M.V."/>
            <person name="Kaul R."/>
            <person name="Raymond C."/>
            <person name="Shimizu N."/>
            <person name="Kawasaki K."/>
            <person name="Minoshima S."/>
            <person name="Evans G.A."/>
            <person name="Athanasiou M."/>
            <person name="Schultz R."/>
            <person name="Roe B.A."/>
            <person name="Chen F."/>
            <person name="Pan H."/>
            <person name="Ramser J."/>
            <person name="Lehrach H."/>
            <person name="Reinhardt R."/>
            <person name="McCombie W.R."/>
            <person name="de la Bastide M."/>
            <person name="Dedhia N."/>
            <person name="Blocker H."/>
            <person name="Hornischer K."/>
            <person name="Nordsiek G."/>
            <person name="Agarwala R."/>
            <person name="Aravind L."/>
            <person name="Bailey J.A."/>
            <person name="Bateman A."/>
            <person name="Batzoglou S."/>
            <person name="Birney E."/>
            <person name="Bork P."/>
            <person name="Brown D.G."/>
            <person name="Burge C.B."/>
            <person name="Cerutti L."/>
            <person name="Chen H.C."/>
            <person name="Church D."/>
            <person name="Clamp M."/>
            <person name="Copley R.R."/>
            <person name="Doerks T."/>
            <person name="Eddy S.R."/>
            <person name="Eichler E.E."/>
            <person name="Furey T.S."/>
            <person name="Galagan J."/>
            <person name="Gilbert J.G."/>
            <person name="Harmon C."/>
            <person name="Hayashizaki Y."/>
            <person name="Haussler D."/>
            <person name="Hermjakob H."/>
            <person name="Hokamp K."/>
            <person name="Jang W."/>
            <person name="Johnson L.S."/>
            <person name="Jones T.A."/>
            <person name="Kasif S."/>
            <person name="Kaspryzk A."/>
            <person name="Kennedy S."/>
            <person name="Kent W.J."/>
            <person name="Kitts P."/>
            <person name="Koonin E.V."/>
            <person name="Korf I."/>
            <person name="Kulp D."/>
            <person name="Lancet D."/>
            <person name="Lowe T.M."/>
            <person name="McLysaght A."/>
            <person name="Mikkelsen T."/>
            <person name="Moran J.V."/>
            <person name="Mulder N."/>
            <person name="Pollara V.J."/>
            <person name="Ponting C.P."/>
            <person name="Schuler G."/>
            <person name="Schultz J."/>
            <person name="Slater G."/>
            <person name="Smit A.F."/>
            <person name="Stupka E."/>
            <person name="Szustakowski J."/>
            <person name="Thierry-Mieg D."/>
            <person name="Thierry-Mieg J."/>
            <person name="Wagner L."/>
            <person name="Wallis J."/>
            <person name="Wheeler R."/>
            <person name="Williams A."/>
            <person name="Wolf Y.I."/>
            <person name="Wolfe K.H."/>
            <person name="Yang S.P."/>
            <person name="Yeh R.F."/>
            <person name="Collins F."/>
            <person name="Guyer M.S."/>
            <person name="Peterson J."/>
            <person name="Felsenfeld A."/>
            <person name="Wetterstrand K.A."/>
            <person name="Patrinos A."/>
            <person name="Morgan M.J."/>
            <person name="de Jong P."/>
            <person name="Catanese J.J."/>
            <person name="Osoegawa K."/>
            <person name="Shizuya H."/>
            <person name="Choi S."/>
            <person name="Chen Y.J."/>
        </authorList>
    </citation>
    <scope>NUCLEOTIDE SEQUENCE [LARGE SCALE GENOMIC DNA]</scope>
</reference>
<dbReference type="Ensembl" id="ENST00000474923.1">
    <property type="protein sequence ID" value="ENSP00000417364.1"/>
    <property type="gene ID" value="ENSG00000198704.10"/>
</dbReference>
<dbReference type="GO" id="GO:0006979">
    <property type="term" value="P:response to oxidative stress"/>
    <property type="evidence" value="ECO:0007669"/>
    <property type="project" value="InterPro"/>
</dbReference>
<dbReference type="EMBL" id="AL049543">
    <property type="status" value="NOT_ANNOTATED_CDS"/>
    <property type="molecule type" value="Genomic_DNA"/>
</dbReference>
<dbReference type="OrthoDB" id="446890at2759"/>
<dbReference type="OpenTargets" id="ENSG00000198704"/>
<keyword evidence="6" id="KW-1185">Reference proteome</keyword>
<organism evidence="5 6">
    <name type="scientific">Homo sapiens</name>
    <name type="common">Human</name>
    <dbReference type="NCBI Taxonomy" id="9606"/>
    <lineage>
        <taxon>Eukaryota</taxon>
        <taxon>Metazoa</taxon>
        <taxon>Chordata</taxon>
        <taxon>Craniata</taxon>
        <taxon>Vertebrata</taxon>
        <taxon>Euteleostomi</taxon>
        <taxon>Mammalia</taxon>
        <taxon>Eutheria</taxon>
        <taxon>Euarchontoglires</taxon>
        <taxon>Primates</taxon>
        <taxon>Haplorrhini</taxon>
        <taxon>Catarrhini</taxon>
        <taxon>Hominidae</taxon>
        <taxon>Homo</taxon>
    </lineage>
</organism>
<name>A0A182DWH6_HUMAN</name>
<accession>A0A182DWH6</accession>
<reference evidence="5 6" key="2">
    <citation type="journal article" date="2003" name="Nature">
        <title>The DNA sequence and analysis of human chromosome 6.</title>
        <authorList>
            <person name="Mungall A.J."/>
            <person name="Palmer S.A."/>
            <person name="Sims S.K."/>
            <person name="Edwards C.A."/>
            <person name="Ashurst J.L."/>
            <person name="Wilming L."/>
            <person name="Jones M.C."/>
            <person name="Horton R."/>
            <person name="Hunt S.E."/>
            <person name="Scott C.E."/>
            <person name="Gilbert J.G."/>
            <person name="Clamp M.E."/>
            <person name="Bethel G."/>
            <person name="Milne S."/>
            <person name="Ainscough R."/>
            <person name="Almeida J.P."/>
            <person name="Ambrose K.D."/>
            <person name="Andrews T.D."/>
            <person name="Ashwell R.I."/>
            <person name="Babbage A.K."/>
            <person name="Bagguley C.L."/>
            <person name="Bailey J."/>
            <person name="Banerjee R."/>
            <person name="Barker D.J."/>
            <person name="Barlow K.F."/>
            <person name="Bates K."/>
            <person name="Beare D.M."/>
            <person name="Beasley H."/>
            <person name="Beasley O."/>
            <person name="Bird C.P."/>
            <person name="Blakey S."/>
            <person name="Bray-Allen S."/>
            <person name="Brook J."/>
            <person name="Brown A.J."/>
            <person name="Brown J.Y."/>
            <person name="Burford D.C."/>
            <person name="Burrill W."/>
            <person name="Burton J."/>
            <person name="Carder C."/>
            <person name="Carter N.P."/>
            <person name="Chapman J.C."/>
            <person name="Clark S.Y."/>
            <person name="Clark G."/>
            <person name="Clee C.M."/>
            <person name="Clegg S."/>
            <person name="Cobley V."/>
            <person name="Collier R.E."/>
            <person name="Collins J.E."/>
            <person name="Colman L.K."/>
            <person name="Corby N.R."/>
            <person name="Coville G.J."/>
            <person name="Culley K.M."/>
            <person name="Dhami P."/>
            <person name="Davies J."/>
            <person name="Dunn M."/>
            <person name="Earthrowl M.E."/>
            <person name="Ellington A.E."/>
            <person name="Evans K.A."/>
            <person name="Faulkner L."/>
            <person name="Francis M.D."/>
            <person name="Frankish A."/>
            <person name="Frankland J."/>
            <person name="French L."/>
            <person name="Garner P."/>
            <person name="Garnett J."/>
            <person name="Ghori M.J."/>
            <person name="Gilby L.M."/>
            <person name="Gillson C.J."/>
            <person name="Glithero R.J."/>
            <person name="Grafham D.V."/>
            <person name="Grant M."/>
            <person name="Gribble S."/>
            <person name="Griffiths C."/>
            <person name="Griffiths M."/>
            <person name="Hall R."/>
            <person name="Halls K.S."/>
            <person name="Hammond S."/>
            <person name="Harley J.L."/>
            <person name="Hart E.A."/>
            <person name="Heath P.D."/>
            <person name="Heathcott R."/>
            <person name="Holmes S.J."/>
            <person name="Howden P.J."/>
            <person name="Howe K.L."/>
            <person name="Howell G.R."/>
            <person name="Huckle E."/>
            <person name="Humphray S.J."/>
            <person name="Humphries M.D."/>
            <person name="Hunt A.R."/>
            <person name="Johnson C.M."/>
            <person name="Joy A.A."/>
            <person name="Kay M."/>
            <person name="Keenan S.J."/>
            <person name="Kimberley A.M."/>
            <person name="King A."/>
            <person name="Laird G.K."/>
            <person name="Langford C."/>
            <person name="Lawlor S."/>
            <person name="Leongamornlert D.A."/>
            <person name="Leversha M."/>
            <person name="Lloyd C.R."/>
            <person name="Lloyd D.M."/>
            <person name="Loveland J.E."/>
            <person name="Lovell J."/>
            <person name="Martin S."/>
            <person name="Mashreghi-Mohammadi M."/>
            <person name="Maslen G.L."/>
            <person name="Matthews L."/>
            <person name="McCann O.T."/>
            <person name="McLaren S.J."/>
            <person name="McLay K."/>
            <person name="McMurray A."/>
            <person name="Moore M.J."/>
            <person name="Mullikin J.C."/>
            <person name="Niblett D."/>
            <person name="Nickerson T."/>
            <person name="Novik K.L."/>
            <person name="Oliver K."/>
            <person name="Overton-Larty E.K."/>
            <person name="Parker A."/>
            <person name="Patel R."/>
            <person name="Pearce A.V."/>
            <person name="Peck A.I."/>
            <person name="Phillimore B."/>
            <person name="Phillips S."/>
            <person name="Plumb R.W."/>
            <person name="Porter K.M."/>
            <person name="Ramsey Y."/>
            <person name="Ranby S.A."/>
            <person name="Rice C.M."/>
            <person name="Ross M.T."/>
            <person name="Searle S.M."/>
            <person name="Sehra H.K."/>
            <person name="Sheridan E."/>
            <person name="Skuce C.D."/>
            <person name="Smith S."/>
            <person name="Smith M."/>
            <person name="Spraggon L."/>
            <person name="Squares S.L."/>
            <person name="Steward C.A."/>
            <person name="Sycamore N."/>
            <person name="Tamlyn-Hall G."/>
            <person name="Tester J."/>
            <person name="Theaker A.J."/>
            <person name="Thomas D.W."/>
            <person name="Thorpe A."/>
            <person name="Tracey A."/>
            <person name="Tromans A."/>
            <person name="Tubby B."/>
            <person name="Wall M."/>
            <person name="Wallis J.M."/>
            <person name="West A.P."/>
            <person name="White S.S."/>
            <person name="Whitehead S.L."/>
            <person name="Whittaker H."/>
            <person name="Wild A."/>
            <person name="Willey D.J."/>
            <person name="Wilmer T.E."/>
            <person name="Wood J.M."/>
            <person name="Wray P.W."/>
            <person name="Wyatt J.C."/>
            <person name="Young L."/>
            <person name="Younger R.M."/>
            <person name="Bentley D.R."/>
            <person name="Coulson A."/>
            <person name="Durbin R."/>
            <person name="Hubbard T."/>
            <person name="Sulston J.E."/>
            <person name="Dunham I."/>
            <person name="Rogers J."/>
            <person name="Beck S."/>
        </authorList>
    </citation>
    <scope>NUCLEOTIDE SEQUENCE [LARGE SCALE GENOMIC DNA]</scope>
</reference>
<dbReference type="MassIVE" id="A0A182DWH6"/>
<dbReference type="PROSITE" id="PS51355">
    <property type="entry name" value="GLUTATHIONE_PEROXID_3"/>
    <property type="match status" value="1"/>
</dbReference>
<dbReference type="Antibodypedia" id="6190">
    <property type="antibodies" value="40 antibodies from 14 providers"/>
</dbReference>
<evidence type="ECO:0000256" key="1">
    <source>
        <dbReference type="ARBA" id="ARBA00006926"/>
    </source>
</evidence>
<dbReference type="PeptideAtlas" id="A0A182DWH6"/>
<dbReference type="EMBL" id="Z98745">
    <property type="status" value="NOT_ANNOTATED_CDS"/>
    <property type="molecule type" value="Genomic_DNA"/>
</dbReference>
<evidence type="ECO:0000256" key="4">
    <source>
        <dbReference type="ARBA" id="ARBA00023002"/>
    </source>
</evidence>
<dbReference type="Gene3D" id="3.40.30.10">
    <property type="entry name" value="Glutaredoxin"/>
    <property type="match status" value="1"/>
</dbReference>
<dbReference type="InterPro" id="IPR029760">
    <property type="entry name" value="GPX_CS"/>
</dbReference>
<keyword evidence="3" id="KW-0575">Peroxidase</keyword>
<dbReference type="InterPro" id="IPR036249">
    <property type="entry name" value="Thioredoxin-like_sf"/>
</dbReference>
<evidence type="ECO:0000256" key="2">
    <source>
        <dbReference type="ARBA" id="ARBA00012310"/>
    </source>
</evidence>
<dbReference type="PROSITE" id="PS00763">
    <property type="entry name" value="GLUTATHIONE_PEROXID_2"/>
    <property type="match status" value="1"/>
</dbReference>
<dbReference type="Bgee" id="ENSG00000198704">
    <property type="expression patterns" value="Expressed in male germ line stem cell (sensu Vertebrata) in testis and 9 other cell types or tissues"/>
</dbReference>
<dbReference type="Proteomes" id="UP000005640">
    <property type="component" value="Chromosome 6"/>
</dbReference>
<evidence type="ECO:0000313" key="5">
    <source>
        <dbReference type="Ensembl" id="ENSP00000417364.1"/>
    </source>
</evidence>
<comment type="similarity">
    <text evidence="1">Belongs to the glutathione peroxidase family.</text>
</comment>
<dbReference type="GO" id="GO:0004601">
    <property type="term" value="F:peroxidase activity"/>
    <property type="evidence" value="ECO:0007669"/>
    <property type="project" value="UniProtKB-KW"/>
</dbReference>
<reference evidence="5" key="5">
    <citation type="submission" date="2025-09" db="UniProtKB">
        <authorList>
            <consortium name="Ensembl"/>
        </authorList>
    </citation>
    <scope>IDENTIFICATION</scope>
</reference>
<dbReference type="HGNC" id="HGNC:4558">
    <property type="gene designation" value="GPX6"/>
</dbReference>
<proteinExistence type="inferred from homology"/>
<dbReference type="EC" id="1.11.1.9" evidence="2"/>
<dbReference type="InterPro" id="IPR029759">
    <property type="entry name" value="GPX_AS"/>
</dbReference>
<sequence length="181" mass="20017">MFQQFQASCLVLFFLVGFAQQTLKPQNRKVDCNKGVTGTIYEYGALTLNGEEYIQFKQFAGKHVLFVNVAAYCGLAAQYPELNALQEELKNFGVIVLAFPCNQFGKQEPGTNSEILLGLKTPALRPLIFWAHQANSSGSPCRSMISAGTLRNFWWGPMESLSCIGSTRLQSAQSSQTSWST</sequence>